<comment type="subcellular location">
    <subcellularLocation>
        <location evidence="1">Nucleus</location>
    </subcellularLocation>
</comment>
<keyword evidence="5" id="KW-1185">Reference proteome</keyword>
<dbReference type="Proteomes" id="UP000747542">
    <property type="component" value="Unassembled WGS sequence"/>
</dbReference>
<dbReference type="PANTHER" id="PTHR46599">
    <property type="entry name" value="PIGGYBAC TRANSPOSABLE ELEMENT-DERIVED PROTEIN 4"/>
    <property type="match status" value="1"/>
</dbReference>
<evidence type="ECO:0000259" key="3">
    <source>
        <dbReference type="Pfam" id="PF13843"/>
    </source>
</evidence>
<dbReference type="SUPFAM" id="SSF46689">
    <property type="entry name" value="Homeodomain-like"/>
    <property type="match status" value="1"/>
</dbReference>
<dbReference type="EMBL" id="JAHLQT010003055">
    <property type="protein sequence ID" value="KAG7176614.1"/>
    <property type="molecule type" value="Genomic_DNA"/>
</dbReference>
<evidence type="ECO:0000256" key="1">
    <source>
        <dbReference type="ARBA" id="ARBA00004123"/>
    </source>
</evidence>
<gene>
    <name evidence="4" type="primary">PGBD4-L24</name>
    <name evidence="4" type="ORF">Hamer_G015420</name>
</gene>
<dbReference type="GO" id="GO:0005634">
    <property type="term" value="C:nucleus"/>
    <property type="evidence" value="ECO:0007669"/>
    <property type="project" value="UniProtKB-SubCell"/>
</dbReference>
<dbReference type="InterPro" id="IPR009057">
    <property type="entry name" value="Homeodomain-like_sf"/>
</dbReference>
<reference evidence="4" key="1">
    <citation type="journal article" date="2021" name="Sci. Adv.">
        <title>The American lobster genome reveals insights on longevity, neural, and immune adaptations.</title>
        <authorList>
            <person name="Polinski J.M."/>
            <person name="Zimin A.V."/>
            <person name="Clark K.F."/>
            <person name="Kohn A.B."/>
            <person name="Sadowski N."/>
            <person name="Timp W."/>
            <person name="Ptitsyn A."/>
            <person name="Khanna P."/>
            <person name="Romanova D.Y."/>
            <person name="Williams P."/>
            <person name="Greenwood S.J."/>
            <person name="Moroz L.L."/>
            <person name="Walt D.R."/>
            <person name="Bodnar A.G."/>
        </authorList>
    </citation>
    <scope>NUCLEOTIDE SEQUENCE</scope>
    <source>
        <strain evidence="4">GMGI-L3</strain>
    </source>
</reference>
<proteinExistence type="predicted"/>
<evidence type="ECO:0000313" key="5">
    <source>
        <dbReference type="Proteomes" id="UP000747542"/>
    </source>
</evidence>
<name>A0A8J5NBK8_HOMAM</name>
<sequence>MHSQPTIDTNGKPKIINYYNKTKGAVDMFDKMCSMYSCSCKTRTCLFHGIVNAATINSWIIYSKNREGQQVKRQERCLFMQDLALQLVTPWAQKRLNTPSLKRNTKQVIANLLQVTAPIPTFAPALPVKKRQEHDLVLRSQIARLHEEGLSISSIARRLGISRPTAQKWTRRWQKTGNLKDLERKPRRRVTSAEEDENIRKAAEGDHFTNAAAIKRELGLGVIKQEEMNIEQIGGGPLPNTLGSTMSLELTVCNSVVETYASHPVNEAGDPIMDVKIYVEDKLNPSPAPLLLCVLIPYVHLLVTSLTTPLPFRLSLTLTLFLTQAVHSLPSLSVPLTSPGTPVTSSSPFTRSFMTPKSVVPSRRGKRECVDDYATCQQRLEDDLNMRMKIMKEAQDVQVREFEAKVEEHEARTKEHEARMKEHEARMKEHEVQMKEHEARMKEHELHIMSTGVTDLLR</sequence>
<feature type="region of interest" description="Disordered" evidence="2">
    <location>
        <begin position="407"/>
        <end position="428"/>
    </location>
</feature>
<dbReference type="InterPro" id="IPR036388">
    <property type="entry name" value="WH-like_DNA-bd_sf"/>
</dbReference>
<dbReference type="Pfam" id="PF13843">
    <property type="entry name" value="DDE_Tnp_1_7"/>
    <property type="match status" value="1"/>
</dbReference>
<protein>
    <submittedName>
        <fullName evidence="4">Putative PiggyBac transposable element-derived protein 4-like 24</fullName>
    </submittedName>
</protein>
<comment type="caution">
    <text evidence="4">The sequence shown here is derived from an EMBL/GenBank/DDBJ whole genome shotgun (WGS) entry which is preliminary data.</text>
</comment>
<feature type="domain" description="PiggyBac transposable element-derived protein" evidence="3">
    <location>
        <begin position="9"/>
        <end position="59"/>
    </location>
</feature>
<dbReference type="AlphaFoldDB" id="A0A8J5NBK8"/>
<dbReference type="InterPro" id="IPR029526">
    <property type="entry name" value="PGBD"/>
</dbReference>
<accession>A0A8J5NBK8</accession>
<organism evidence="4 5">
    <name type="scientific">Homarus americanus</name>
    <name type="common">American lobster</name>
    <dbReference type="NCBI Taxonomy" id="6706"/>
    <lineage>
        <taxon>Eukaryota</taxon>
        <taxon>Metazoa</taxon>
        <taxon>Ecdysozoa</taxon>
        <taxon>Arthropoda</taxon>
        <taxon>Crustacea</taxon>
        <taxon>Multicrustacea</taxon>
        <taxon>Malacostraca</taxon>
        <taxon>Eumalacostraca</taxon>
        <taxon>Eucarida</taxon>
        <taxon>Decapoda</taxon>
        <taxon>Pleocyemata</taxon>
        <taxon>Astacidea</taxon>
        <taxon>Nephropoidea</taxon>
        <taxon>Nephropidae</taxon>
        <taxon>Homarus</taxon>
    </lineage>
</organism>
<dbReference type="Gene3D" id="1.10.10.10">
    <property type="entry name" value="Winged helix-like DNA-binding domain superfamily/Winged helix DNA-binding domain"/>
    <property type="match status" value="1"/>
</dbReference>
<dbReference type="PANTHER" id="PTHR46599:SF6">
    <property type="entry name" value="DUAL SPECIFICITY PHOSPHATASE 26"/>
    <property type="match status" value="1"/>
</dbReference>
<evidence type="ECO:0000256" key="2">
    <source>
        <dbReference type="SAM" id="MobiDB-lite"/>
    </source>
</evidence>
<evidence type="ECO:0000313" key="4">
    <source>
        <dbReference type="EMBL" id="KAG7176614.1"/>
    </source>
</evidence>
<dbReference type="Pfam" id="PF13384">
    <property type="entry name" value="HTH_23"/>
    <property type="match status" value="1"/>
</dbReference>